<dbReference type="KEGG" id="hmi:soil367_13045"/>
<accession>A0A4P7XKC0</accession>
<evidence type="ECO:0000256" key="1">
    <source>
        <dbReference type="ARBA" id="ARBA00005534"/>
    </source>
</evidence>
<reference evidence="2 3" key="1">
    <citation type="submission" date="2018-07" db="EMBL/GenBank/DDBJ databases">
        <title>Marsedoiliclastica nanhaica gen. nov. sp. nov., a novel marine hydrocarbonoclastic bacterium isolated from an in-situ enriched hydrocarbon-degrading consortium in deep-sea sediment.</title>
        <authorList>
            <person name="Dong C."/>
            <person name="Ma T."/>
            <person name="Liu R."/>
            <person name="Shao Z."/>
        </authorList>
    </citation>
    <scope>NUCLEOTIDE SEQUENCE [LARGE SCALE GENOMIC DNA]</scope>
    <source>
        <strain evidence="3">soil36-7</strain>
    </source>
</reference>
<keyword evidence="3" id="KW-1185">Reference proteome</keyword>
<dbReference type="Gene3D" id="2.60.120.460">
    <property type="entry name" value="YjbQ-like"/>
    <property type="match status" value="1"/>
</dbReference>
<protein>
    <submittedName>
        <fullName evidence="2">YjbQ family protein</fullName>
    </submittedName>
</protein>
<dbReference type="Proteomes" id="UP000298049">
    <property type="component" value="Chromosome"/>
</dbReference>
<dbReference type="NCBIfam" id="TIGR00149">
    <property type="entry name" value="TIGR00149_YjbQ"/>
    <property type="match status" value="1"/>
</dbReference>
<name>A0A4P7XKC0_9ALTE</name>
<dbReference type="AlphaFoldDB" id="A0A4P7XKC0"/>
<dbReference type="InterPro" id="IPR001602">
    <property type="entry name" value="UPF0047_YjbQ-like"/>
</dbReference>
<organism evidence="2 3">
    <name type="scientific">Hydrocarboniclastica marina</name>
    <dbReference type="NCBI Taxonomy" id="2259620"/>
    <lineage>
        <taxon>Bacteria</taxon>
        <taxon>Pseudomonadati</taxon>
        <taxon>Pseudomonadota</taxon>
        <taxon>Gammaproteobacteria</taxon>
        <taxon>Alteromonadales</taxon>
        <taxon>Alteromonadaceae</taxon>
        <taxon>Hydrocarboniclastica</taxon>
    </lineage>
</organism>
<proteinExistence type="inferred from homology"/>
<dbReference type="PANTHER" id="PTHR30615:SF8">
    <property type="entry name" value="UPF0047 PROTEIN C4A8.02C"/>
    <property type="match status" value="1"/>
</dbReference>
<dbReference type="SUPFAM" id="SSF111038">
    <property type="entry name" value="YjbQ-like"/>
    <property type="match status" value="1"/>
</dbReference>
<sequence>MQQKEFTVTCRGRGLVDITNRIRDWVAETQVKTGLCHVFIHHTSASLILSENADPDVCADLERFMARLVPDGDPLFEHVAEGEDDMPAHIRSVLTRSDLTIPVTGGQLALGTWQGIWLWEHRYQAHQRRITVTVQGS</sequence>
<comment type="similarity">
    <text evidence="1">Belongs to the UPF0047 family.</text>
</comment>
<dbReference type="InterPro" id="IPR035917">
    <property type="entry name" value="YjbQ-like_sf"/>
</dbReference>
<evidence type="ECO:0000313" key="3">
    <source>
        <dbReference type="Proteomes" id="UP000298049"/>
    </source>
</evidence>
<dbReference type="PIRSF" id="PIRSF004681">
    <property type="entry name" value="UCP004681"/>
    <property type="match status" value="1"/>
</dbReference>
<dbReference type="OrthoDB" id="9801725at2"/>
<dbReference type="PANTHER" id="PTHR30615">
    <property type="entry name" value="UNCHARACTERIZED PROTEIN YJBQ-RELATED"/>
    <property type="match status" value="1"/>
</dbReference>
<evidence type="ECO:0000313" key="2">
    <source>
        <dbReference type="EMBL" id="QCF26782.1"/>
    </source>
</evidence>
<dbReference type="Pfam" id="PF01894">
    <property type="entry name" value="YjbQ"/>
    <property type="match status" value="1"/>
</dbReference>
<dbReference type="EMBL" id="CP031093">
    <property type="protein sequence ID" value="QCF26782.1"/>
    <property type="molecule type" value="Genomic_DNA"/>
</dbReference>
<gene>
    <name evidence="2" type="ORF">soil367_13045</name>
</gene>